<name>A0ABX5KM43_9BURK</name>
<keyword evidence="1" id="KW-0732">Signal</keyword>
<gene>
    <name evidence="2" type="ORF">C7402_112282</name>
</gene>
<dbReference type="PANTHER" id="PTHR37835">
    <property type="entry name" value="ALPHA-CLOSTRIPAIN"/>
    <property type="match status" value="1"/>
</dbReference>
<dbReference type="PROSITE" id="PS51257">
    <property type="entry name" value="PROKAR_LIPOPROTEIN"/>
    <property type="match status" value="1"/>
</dbReference>
<feature type="chain" id="PRO_5047348326" evidence="1">
    <location>
        <begin position="22"/>
        <end position="618"/>
    </location>
</feature>
<proteinExistence type="predicted"/>
<dbReference type="Pfam" id="PF03415">
    <property type="entry name" value="Peptidase_C11"/>
    <property type="match status" value="1"/>
</dbReference>
<evidence type="ECO:0000313" key="2">
    <source>
        <dbReference type="EMBL" id="PVX80095.1"/>
    </source>
</evidence>
<feature type="signal peptide" evidence="1">
    <location>
        <begin position="1"/>
        <end position="21"/>
    </location>
</feature>
<dbReference type="Gene3D" id="3.40.50.11970">
    <property type="match status" value="1"/>
</dbReference>
<dbReference type="Proteomes" id="UP000245712">
    <property type="component" value="Unassembled WGS sequence"/>
</dbReference>
<dbReference type="RefSeq" id="WP_116612624.1">
    <property type="nucleotide sequence ID" value="NZ_CAJZAT010000193.1"/>
</dbReference>
<accession>A0ABX5KM43</accession>
<sequence length="618" mass="65696">MKSYSLKVTVLALVIFLASCGGDNTTSPTPQPQAATTVMVYMVGSNLESNWESGTANINEMLKATLPASTNIVIETGGANVVDDSSRPVPDWVNVKRHVLANGKIQQVADLGKVDMGAPSTLSDFIVWAKQHYPAGNYKLLLWDHGGGWSGFGGDENFRSASGADSSMTLPDLSKAISDGTRAANIHFDLIGFDACLMATVEVASALSPYSSYLLASQELEPGAGWNWTSVVASAAQDARTFGKSVADSYIEKQDEDSEFGTLSLIDLSKMPGVQTALESWSGSVLSRVASSDDSWVNVVWKRATSLGFGGTGNAADSSRDLDLVDLKQFSRSIADTAQGSVALANAISQAVVYNNTTADYSGSSGLSVYFPSRSLASQSGSAQYQTIGFSAGYRDFTSKYIAAIEARPHISYINAVVTRGAIAADVRSDAGIVLVDNLLFSNVGADGQATLVGSMPIYQNAKNFRASISLTAPLSGNWLTLNGYPVILGYVGADDDGDQYWVVPVELNGELTYLMYQEYIGPQGTPVWVAFGTTSSLADRVPRILPLPEPGDKVRVLAADYDIKTAKLTGFLPATPEFSMEDFDLASTPVAANLSQALMATDSTWNVNVTDIYPRTQ</sequence>
<organism evidence="2 3">
    <name type="scientific">Paraburkholderia unamae</name>
    <dbReference type="NCBI Taxonomy" id="219649"/>
    <lineage>
        <taxon>Bacteria</taxon>
        <taxon>Pseudomonadati</taxon>
        <taxon>Pseudomonadota</taxon>
        <taxon>Betaproteobacteria</taxon>
        <taxon>Burkholderiales</taxon>
        <taxon>Burkholderiaceae</taxon>
        <taxon>Paraburkholderia</taxon>
    </lineage>
</organism>
<evidence type="ECO:0000313" key="3">
    <source>
        <dbReference type="Proteomes" id="UP000245712"/>
    </source>
</evidence>
<dbReference type="EMBL" id="QEOB01000012">
    <property type="protein sequence ID" value="PVX80095.1"/>
    <property type="molecule type" value="Genomic_DNA"/>
</dbReference>
<evidence type="ECO:0000256" key="1">
    <source>
        <dbReference type="SAM" id="SignalP"/>
    </source>
</evidence>
<protein>
    <submittedName>
        <fullName evidence="2">Cysteine peptidase C11 family protein</fullName>
    </submittedName>
</protein>
<dbReference type="InterPro" id="IPR005077">
    <property type="entry name" value="Peptidase_C11"/>
</dbReference>
<keyword evidence="3" id="KW-1185">Reference proteome</keyword>
<reference evidence="2 3" key="1">
    <citation type="submission" date="2018-05" db="EMBL/GenBank/DDBJ databases">
        <title>Genomic Encyclopedia of Type Strains, Phase IV (KMG-V): Genome sequencing to study the core and pangenomes of soil and plant-associated prokaryotes.</title>
        <authorList>
            <person name="Whitman W."/>
        </authorList>
    </citation>
    <scope>NUCLEOTIDE SEQUENCE [LARGE SCALE GENOMIC DNA]</scope>
    <source>
        <strain evidence="2 3">SCZa-39</strain>
    </source>
</reference>
<dbReference type="PANTHER" id="PTHR37835:SF1">
    <property type="entry name" value="ALPHA-CLOSTRIPAIN"/>
    <property type="match status" value="1"/>
</dbReference>
<comment type="caution">
    <text evidence="2">The sequence shown here is derived from an EMBL/GenBank/DDBJ whole genome shotgun (WGS) entry which is preliminary data.</text>
</comment>